<dbReference type="EMBL" id="KZ857408">
    <property type="protein sequence ID" value="RDX49018.1"/>
    <property type="molecule type" value="Genomic_DNA"/>
</dbReference>
<reference evidence="2 3" key="1">
    <citation type="journal article" date="2018" name="Biotechnol. Biofuels">
        <title>Integrative visual omics of the white-rot fungus Polyporus brumalis exposes the biotechnological potential of its oxidative enzymes for delignifying raw plant biomass.</title>
        <authorList>
            <person name="Miyauchi S."/>
            <person name="Rancon A."/>
            <person name="Drula E."/>
            <person name="Hage H."/>
            <person name="Chaduli D."/>
            <person name="Favel A."/>
            <person name="Grisel S."/>
            <person name="Henrissat B."/>
            <person name="Herpoel-Gimbert I."/>
            <person name="Ruiz-Duenas F.J."/>
            <person name="Chevret D."/>
            <person name="Hainaut M."/>
            <person name="Lin J."/>
            <person name="Wang M."/>
            <person name="Pangilinan J."/>
            <person name="Lipzen A."/>
            <person name="Lesage-Meessen L."/>
            <person name="Navarro D."/>
            <person name="Riley R."/>
            <person name="Grigoriev I.V."/>
            <person name="Zhou S."/>
            <person name="Raouche S."/>
            <person name="Rosso M.N."/>
        </authorList>
    </citation>
    <scope>NUCLEOTIDE SEQUENCE [LARGE SCALE GENOMIC DNA]</scope>
    <source>
        <strain evidence="2 3">BRFM 1820</strain>
    </source>
</reference>
<dbReference type="InterPro" id="IPR011333">
    <property type="entry name" value="SKP1/BTB/POZ_sf"/>
</dbReference>
<gene>
    <name evidence="2" type="ORF">OH76DRAFT_620719</name>
</gene>
<name>A0A371D911_9APHY</name>
<dbReference type="Proteomes" id="UP000256964">
    <property type="component" value="Unassembled WGS sequence"/>
</dbReference>
<sequence>MSKTSAPSQATLADPEVLQSKSSPTRDDDLWFDDGTLIIVAQNVEFRVYRNYLAELFEVFRDMLSFPQPTPSDSTDDLPCPAIHVTDSARDWRNVLRLLFHPEEQGLFVKRSDPSFDVVSACVRLGHKYQMTSVYQQAMDYLKDHFTADLLICKSRRNWVPPGFTLAHAIGVVNLARLTGEHTLLPIALLACCRKEADIVEGFTYDDGEQEKLAHDDLGLCFAAKARLLKVTILAYFTTYTPPPPGSCELKDGDACRRALQGLADIAAREVQRATLPNPIVVLNYALPGSGPRLCNGCSTAVKSRQLERQRQNWKQLPAVLGIDVPGW</sequence>
<evidence type="ECO:0000256" key="1">
    <source>
        <dbReference type="SAM" id="MobiDB-lite"/>
    </source>
</evidence>
<organism evidence="2 3">
    <name type="scientific">Lentinus brumalis</name>
    <dbReference type="NCBI Taxonomy" id="2498619"/>
    <lineage>
        <taxon>Eukaryota</taxon>
        <taxon>Fungi</taxon>
        <taxon>Dikarya</taxon>
        <taxon>Basidiomycota</taxon>
        <taxon>Agaricomycotina</taxon>
        <taxon>Agaricomycetes</taxon>
        <taxon>Polyporales</taxon>
        <taxon>Polyporaceae</taxon>
        <taxon>Lentinus</taxon>
    </lineage>
</organism>
<evidence type="ECO:0000313" key="2">
    <source>
        <dbReference type="EMBL" id="RDX49018.1"/>
    </source>
</evidence>
<dbReference type="AlphaFoldDB" id="A0A371D911"/>
<evidence type="ECO:0000313" key="3">
    <source>
        <dbReference type="Proteomes" id="UP000256964"/>
    </source>
</evidence>
<keyword evidence="3" id="KW-1185">Reference proteome</keyword>
<evidence type="ECO:0008006" key="4">
    <source>
        <dbReference type="Google" id="ProtNLM"/>
    </source>
</evidence>
<dbReference type="Gene3D" id="3.30.710.10">
    <property type="entry name" value="Potassium Channel Kv1.1, Chain A"/>
    <property type="match status" value="1"/>
</dbReference>
<protein>
    <recommendedName>
        <fullName evidence="4">BTB domain-containing protein</fullName>
    </recommendedName>
</protein>
<dbReference type="OrthoDB" id="3036049at2759"/>
<feature type="region of interest" description="Disordered" evidence="1">
    <location>
        <begin position="1"/>
        <end position="25"/>
    </location>
</feature>
<feature type="compositionally biased region" description="Polar residues" evidence="1">
    <location>
        <begin position="1"/>
        <end position="11"/>
    </location>
</feature>
<accession>A0A371D911</accession>
<proteinExistence type="predicted"/>